<dbReference type="EMBL" id="BRYB01003505">
    <property type="protein sequence ID" value="GMI37943.1"/>
    <property type="molecule type" value="Genomic_DNA"/>
</dbReference>
<evidence type="ECO:0008006" key="3">
    <source>
        <dbReference type="Google" id="ProtNLM"/>
    </source>
</evidence>
<dbReference type="Gene3D" id="2.10.50.10">
    <property type="entry name" value="Tumor Necrosis Factor Receptor, subunit A, domain 2"/>
    <property type="match status" value="1"/>
</dbReference>
<accession>A0ABQ6N276</accession>
<dbReference type="PANTHER" id="PTHR46967:SF1">
    <property type="entry name" value="KERATIN-ASSOCIATED PROTEIN 16-1-LIKE"/>
    <property type="match status" value="1"/>
</dbReference>
<protein>
    <recommendedName>
        <fullName evidence="3">Tyrosine-protein kinase ephrin type A/B receptor-like domain-containing protein</fullName>
    </recommendedName>
</protein>
<evidence type="ECO:0000313" key="2">
    <source>
        <dbReference type="Proteomes" id="UP001165060"/>
    </source>
</evidence>
<dbReference type="Proteomes" id="UP001165060">
    <property type="component" value="Unassembled WGS sequence"/>
</dbReference>
<gene>
    <name evidence="1" type="ORF">TeGR_g7342</name>
</gene>
<name>A0ABQ6N276_9STRA</name>
<sequence>EGSQNYAEAAASCDFASCYNATLEDAYGDSWDGGELSFINTGTGDVAHSGLTVESGEFKKTICFGCGCYTGEVSEGSYPEDYKWAVQDASGEIMVESISTTPATFCVITAVCPSCGRGSGIQPAGICGVCPPGKYSDMDDVSFCKECEPGTFNPNEGSLSPSDCAECPTGTYSPEFGTSECPVCETGTETGQEQCSFIVDTFQGLRDAFGNGAASAAKGGETYIAKAGLVYTCDKNAGDAEQIILAVIVSVASVRIVARNKPFLVVEEKGFKLDNNHLAEAMQWQLVSTLVCCLLLRFLEVAGSTEMSVLHENTLDIVLVGVQFGALLFMLGKFVRGLLKRLGWFGGGGGGDAVVPVLDADDEEDETVTLLREQVKDGELRLRQRDARIRELEMTKDV</sequence>
<comment type="caution">
    <text evidence="1">The sequence shown here is derived from an EMBL/GenBank/DDBJ whole genome shotgun (WGS) entry which is preliminary data.</text>
</comment>
<keyword evidence="2" id="KW-1185">Reference proteome</keyword>
<evidence type="ECO:0000313" key="1">
    <source>
        <dbReference type="EMBL" id="GMI37943.1"/>
    </source>
</evidence>
<dbReference type="SMART" id="SM01411">
    <property type="entry name" value="Ephrin_rec_like"/>
    <property type="match status" value="1"/>
</dbReference>
<organism evidence="1 2">
    <name type="scientific">Tetraparma gracilis</name>
    <dbReference type="NCBI Taxonomy" id="2962635"/>
    <lineage>
        <taxon>Eukaryota</taxon>
        <taxon>Sar</taxon>
        <taxon>Stramenopiles</taxon>
        <taxon>Ochrophyta</taxon>
        <taxon>Bolidophyceae</taxon>
        <taxon>Parmales</taxon>
        <taxon>Triparmaceae</taxon>
        <taxon>Tetraparma</taxon>
    </lineage>
</organism>
<dbReference type="PANTHER" id="PTHR46967">
    <property type="entry name" value="INSULIN-LIKE GROWTH FACTOR BINDING PROTEIN,N-TERMINAL"/>
    <property type="match status" value="1"/>
</dbReference>
<proteinExistence type="predicted"/>
<feature type="non-terminal residue" evidence="1">
    <location>
        <position position="1"/>
    </location>
</feature>
<reference evidence="1 2" key="1">
    <citation type="journal article" date="2023" name="Commun. Biol.">
        <title>Genome analysis of Parmales, the sister group of diatoms, reveals the evolutionary specialization of diatoms from phago-mixotrophs to photoautotrophs.</title>
        <authorList>
            <person name="Ban H."/>
            <person name="Sato S."/>
            <person name="Yoshikawa S."/>
            <person name="Yamada K."/>
            <person name="Nakamura Y."/>
            <person name="Ichinomiya M."/>
            <person name="Sato N."/>
            <person name="Blanc-Mathieu R."/>
            <person name="Endo H."/>
            <person name="Kuwata A."/>
            <person name="Ogata H."/>
        </authorList>
    </citation>
    <scope>NUCLEOTIDE SEQUENCE [LARGE SCALE GENOMIC DNA]</scope>
</reference>